<accession>A0A1G4HEP9</accession>
<dbReference type="VEuPathDB" id="PlasmoDB:PVPAM_030005800"/>
<reference evidence="2 3" key="1">
    <citation type="submission" date="2016-07" db="EMBL/GenBank/DDBJ databases">
        <authorList>
            <consortium name="Pathogen Informatics"/>
        </authorList>
    </citation>
    <scope>NUCLEOTIDE SEQUENCE [LARGE SCALE GENOMIC DNA]</scope>
</reference>
<protein>
    <submittedName>
        <fullName evidence="2">VIR protein</fullName>
    </submittedName>
</protein>
<dbReference type="VEuPathDB" id="PlasmoDB:PVX_115480"/>
<sequence length="846" mass="101531">MSEEVIEYKKLIDKDSTLGNNDLYNFYNKFNNSCEKFNDEVFCNVDLYNGVKENVKDILRKLMRNVNKLSMNKGQDYNSIDKGNYNNKRCIYLKYWLYDIILANKFDESNISSLFDEWTKNKGMIASNNKACEFYRLSLSEIKDIKKLYDYFVFFDGYNFVENIINEKIYNNRYLDYLKGAIDVYKKTEISCPKSENTKGYCNELNKYIKVYIDENVLYSLEKKILNEDIVTLIEKTLEPKSALLKPPVQGVLEERDVLSKGFQLKFFFEWLNFAYSDNSNSSICDFLIKSRRNRSINMYKYCNILNVILRNWDDILKTFESIINENKCCEYLNYWLQSKLQDNTYRSQDIKFLYFAWDVINSKIPRDNYCEHKNFYVNGKDFKKKLELYIFLEFYDYIKDKLGNVDTDGNNKYCDYIKDSFYLYYNMKSEAMLQKTKVYNDELFAFEKIFDNSKLCDLAQKCPYRCLGLIFDTKNKTLCQAEHEKSNDRMSEKLTAPEATKEFSENILQNISEYKVYDEFSSKDNCYKYCNHCKDIYIFEKEYPGISNFCRMLVRNLYEIKNKNAGKNRCGYLYYWIYENAWRVFGDNWNKIYGKEPIDRLFNIGYEIINELKINECFYEYDTEISLEEWREKKDLHDYFNNYKSIKEKIMSDKIENQKYCKYFIYIKKLYKKYIMKCCKYYDHYSYMNTCSDYFECDRTYYPNNFLCSLNCKMDELSHDSNKAVKNIRIEEQKDSANFNSEISTKSLDSASTQDSQESIFNELMKDPFYISSLGGFTLLGTFMFFFLFYKFTPLGARLNKTSSMRKEKIYNVTKEQRKKIIYNNSENQNVNIPKGRVRIAYQSS</sequence>
<evidence type="ECO:0000313" key="2">
    <source>
        <dbReference type="EMBL" id="SCO73382.1"/>
    </source>
</evidence>
<proteinExistence type="predicted"/>
<dbReference type="AlphaFoldDB" id="A0A1G4HEP9"/>
<dbReference type="Pfam" id="PF05795">
    <property type="entry name" value="Plasmodium_Vir"/>
    <property type="match status" value="3"/>
</dbReference>
<keyword evidence="1" id="KW-0472">Membrane</keyword>
<keyword evidence="1" id="KW-1133">Transmembrane helix</keyword>
<dbReference type="Proteomes" id="UP000305196">
    <property type="component" value="Chromosome 11"/>
</dbReference>
<keyword evidence="1" id="KW-0812">Transmembrane</keyword>
<dbReference type="EMBL" id="LT615266">
    <property type="protein sequence ID" value="SCO73382.1"/>
    <property type="molecule type" value="Genomic_DNA"/>
</dbReference>
<feature type="transmembrane region" description="Helical" evidence="1">
    <location>
        <begin position="770"/>
        <end position="791"/>
    </location>
</feature>
<organism evidence="2 3">
    <name type="scientific">Plasmodium vivax</name>
    <name type="common">malaria parasite P. vivax</name>
    <dbReference type="NCBI Taxonomy" id="5855"/>
    <lineage>
        <taxon>Eukaryota</taxon>
        <taxon>Sar</taxon>
        <taxon>Alveolata</taxon>
        <taxon>Apicomplexa</taxon>
        <taxon>Aconoidasida</taxon>
        <taxon>Haemosporida</taxon>
        <taxon>Plasmodiidae</taxon>
        <taxon>Plasmodium</taxon>
        <taxon>Plasmodium (Plasmodium)</taxon>
    </lineage>
</organism>
<name>A0A1G4HEP9_PLAVI</name>
<dbReference type="VEuPathDB" id="PlasmoDB:PVW1_110006500"/>
<evidence type="ECO:0000256" key="1">
    <source>
        <dbReference type="SAM" id="Phobius"/>
    </source>
</evidence>
<gene>
    <name evidence="2" type="ORF">PVC01_110006300</name>
</gene>
<evidence type="ECO:0000313" key="3">
    <source>
        <dbReference type="Proteomes" id="UP000305196"/>
    </source>
</evidence>
<dbReference type="InterPro" id="IPR008780">
    <property type="entry name" value="Plasmodium_Vir"/>
</dbReference>
<dbReference type="VEuPathDB" id="PlasmoDB:PVP01_1101100"/>